<dbReference type="Gene3D" id="1.20.5.110">
    <property type="match status" value="1"/>
</dbReference>
<dbReference type="EMBL" id="JN091869">
    <property type="protein sequence ID" value="AFJ91811.1"/>
    <property type="molecule type" value="mRNA"/>
</dbReference>
<dbReference type="OrthoDB" id="190375at2759"/>
<dbReference type="KEGG" id="oed:125668066"/>
<evidence type="ECO:0000313" key="4">
    <source>
        <dbReference type="EMBL" id="AFJ91811.1"/>
    </source>
</evidence>
<reference evidence="4" key="1">
    <citation type="submission" date="2011-06" db="EMBL/GenBank/DDBJ databases">
        <title>Cloning and characterization of the expressed genes TNF, AIF, Dermatopontin and VAMP in Ostrea edulis.</title>
        <authorList>
            <person name="Martin-Gomez L."/>
            <person name="Villalba A."/>
            <person name="Abollo E."/>
        </authorList>
    </citation>
    <scope>NUCLEOTIDE SEQUENCE</scope>
    <source>
        <strain evidence="4">H6-07140_4840</strain>
    </source>
</reference>
<dbReference type="InterPro" id="IPR042855">
    <property type="entry name" value="V_SNARE_CC"/>
</dbReference>
<dbReference type="PROSITE" id="PS50892">
    <property type="entry name" value="V_SNARE"/>
    <property type="match status" value="1"/>
</dbReference>
<dbReference type="PRINTS" id="PR00219">
    <property type="entry name" value="SYNAPTOBREVN"/>
</dbReference>
<name>K9LHI8_OSTED</name>
<dbReference type="GO" id="GO:0016020">
    <property type="term" value="C:membrane"/>
    <property type="evidence" value="ECO:0007669"/>
    <property type="project" value="InterPro"/>
</dbReference>
<dbReference type="GeneID" id="125668066"/>
<keyword evidence="1" id="KW-0175">Coiled coil</keyword>
<proteinExistence type="evidence at transcript level"/>
<dbReference type="PANTHER" id="PTHR45701">
    <property type="entry name" value="SYNAPTOBREVIN FAMILY MEMBER"/>
    <property type="match status" value="1"/>
</dbReference>
<dbReference type="SUPFAM" id="SSF58038">
    <property type="entry name" value="SNARE fusion complex"/>
    <property type="match status" value="1"/>
</dbReference>
<feature type="domain" description="V-SNARE coiled-coil homology" evidence="3">
    <location>
        <begin position="6"/>
        <end position="66"/>
    </location>
</feature>
<evidence type="ECO:0000256" key="2">
    <source>
        <dbReference type="SAM" id="Phobius"/>
    </source>
</evidence>
<dbReference type="InterPro" id="IPR001388">
    <property type="entry name" value="Synaptobrevin-like"/>
</dbReference>
<accession>K9LHI8</accession>
<dbReference type="GO" id="GO:0016192">
    <property type="term" value="P:vesicle-mediated transport"/>
    <property type="evidence" value="ECO:0007669"/>
    <property type="project" value="InterPro"/>
</dbReference>
<organism evidence="4">
    <name type="scientific">Ostrea edulis</name>
    <name type="common">Native oyster</name>
    <name type="synonym">European flat oyster</name>
    <dbReference type="NCBI Taxonomy" id="37623"/>
    <lineage>
        <taxon>Eukaryota</taxon>
        <taxon>Metazoa</taxon>
        <taxon>Spiralia</taxon>
        <taxon>Lophotrochozoa</taxon>
        <taxon>Mollusca</taxon>
        <taxon>Bivalvia</taxon>
        <taxon>Autobranchia</taxon>
        <taxon>Pteriomorphia</taxon>
        <taxon>Ostreida</taxon>
        <taxon>Ostreoidea</taxon>
        <taxon>Ostreidae</taxon>
        <taxon>Ostrea</taxon>
    </lineage>
</organism>
<feature type="transmembrane region" description="Helical" evidence="2">
    <location>
        <begin position="70"/>
        <end position="90"/>
    </location>
</feature>
<keyword evidence="2" id="KW-0472">Membrane</keyword>
<evidence type="ECO:0000256" key="1">
    <source>
        <dbReference type="PROSITE-ProRule" id="PRU00290"/>
    </source>
</evidence>
<dbReference type="RefSeq" id="XP_048757783.1">
    <property type="nucleotide sequence ID" value="XM_048901826.2"/>
</dbReference>
<sequence length="98" mass="11042">MVDNPTIQDLNEQVDDLKGVMKDNIGKVIDRGDKLETLQTRAEDLEQNANMFQKTTTNIKRKQQWRNRKTMIILVVVVTVLVTAIVLIALGTNGVFSS</sequence>
<dbReference type="AlphaFoldDB" id="K9LHI8"/>
<dbReference type="InterPro" id="IPR016444">
    <property type="entry name" value="Synaptobrevin/VAMP"/>
</dbReference>
<keyword evidence="2" id="KW-1133">Transmembrane helix</keyword>
<evidence type="ECO:0000259" key="3">
    <source>
        <dbReference type="PROSITE" id="PS50892"/>
    </source>
</evidence>
<dbReference type="OMA" id="MNIDKIM"/>
<dbReference type="PIRSF" id="PIRSF005409">
    <property type="entry name" value="Synaptobrevin_euk"/>
    <property type="match status" value="1"/>
</dbReference>
<keyword evidence="2" id="KW-0812">Transmembrane</keyword>
<dbReference type="Pfam" id="PF00957">
    <property type="entry name" value="Synaptobrevin"/>
    <property type="match status" value="1"/>
</dbReference>
<protein>
    <submittedName>
        <fullName evidence="4">Vesicle-associated membrane protein</fullName>
    </submittedName>
</protein>